<evidence type="ECO:0000256" key="1">
    <source>
        <dbReference type="ARBA" id="ARBA00023157"/>
    </source>
</evidence>
<keyword evidence="4" id="KW-1185">Reference proteome</keyword>
<dbReference type="SUPFAM" id="SSF54556">
    <property type="entry name" value="Chitinase insertion domain"/>
    <property type="match status" value="1"/>
</dbReference>
<dbReference type="AlphaFoldDB" id="A0AAW0PBU0"/>
<evidence type="ECO:0000313" key="3">
    <source>
        <dbReference type="EMBL" id="KAK7915802.1"/>
    </source>
</evidence>
<reference evidence="4" key="1">
    <citation type="submission" date="2024-04" db="EMBL/GenBank/DDBJ databases">
        <title>Salinicola lusitanus LLJ914,a marine bacterium isolated from the Okinawa Trough.</title>
        <authorList>
            <person name="Li J."/>
        </authorList>
    </citation>
    <scope>NUCLEOTIDE SEQUENCE [LARGE SCALE GENOMIC DNA]</scope>
</reference>
<dbReference type="InterPro" id="IPR017853">
    <property type="entry name" value="GH"/>
</dbReference>
<name>A0AAW0PBU0_9GOBI</name>
<dbReference type="Proteomes" id="UP001460270">
    <property type="component" value="Unassembled WGS sequence"/>
</dbReference>
<dbReference type="PANTHER" id="PTHR11177">
    <property type="entry name" value="CHITINASE"/>
    <property type="match status" value="1"/>
</dbReference>
<dbReference type="Pfam" id="PF00704">
    <property type="entry name" value="Glyco_hydro_18"/>
    <property type="match status" value="1"/>
</dbReference>
<dbReference type="InterPro" id="IPR001223">
    <property type="entry name" value="Glyco_hydro18_cat"/>
</dbReference>
<dbReference type="GO" id="GO:0005576">
    <property type="term" value="C:extracellular region"/>
    <property type="evidence" value="ECO:0007669"/>
    <property type="project" value="TreeGrafter"/>
</dbReference>
<dbReference type="SUPFAM" id="SSF51445">
    <property type="entry name" value="(Trans)glycosidases"/>
    <property type="match status" value="1"/>
</dbReference>
<protein>
    <recommendedName>
        <fullName evidence="2">GH18 domain-containing protein</fullName>
    </recommendedName>
</protein>
<accession>A0AAW0PBU0</accession>
<dbReference type="Gene3D" id="3.10.50.10">
    <property type="match status" value="1"/>
</dbReference>
<dbReference type="GO" id="GO:0005975">
    <property type="term" value="P:carbohydrate metabolic process"/>
    <property type="evidence" value="ECO:0007669"/>
    <property type="project" value="InterPro"/>
</dbReference>
<dbReference type="PROSITE" id="PS51910">
    <property type="entry name" value="GH18_2"/>
    <property type="match status" value="1"/>
</dbReference>
<dbReference type="PANTHER" id="PTHR11177:SF248">
    <property type="entry name" value="CHITOTRIOSIDASE-1"/>
    <property type="match status" value="1"/>
</dbReference>
<dbReference type="FunFam" id="3.10.50.10:FF:000001">
    <property type="entry name" value="Chitinase 3-like 1"/>
    <property type="match status" value="1"/>
</dbReference>
<dbReference type="InterPro" id="IPR011583">
    <property type="entry name" value="Chitinase_II/V-like_cat"/>
</dbReference>
<dbReference type="InterPro" id="IPR029070">
    <property type="entry name" value="Chitinase_insertion_sf"/>
</dbReference>
<evidence type="ECO:0000259" key="2">
    <source>
        <dbReference type="PROSITE" id="PS51910"/>
    </source>
</evidence>
<evidence type="ECO:0000313" key="4">
    <source>
        <dbReference type="Proteomes" id="UP001460270"/>
    </source>
</evidence>
<gene>
    <name evidence="3" type="ORF">WMY93_011563</name>
</gene>
<dbReference type="EMBL" id="JBBPFD010000008">
    <property type="protein sequence ID" value="KAK7915802.1"/>
    <property type="molecule type" value="Genomic_DNA"/>
</dbReference>
<dbReference type="SMART" id="SM00636">
    <property type="entry name" value="Glyco_18"/>
    <property type="match status" value="1"/>
</dbReference>
<proteinExistence type="predicted"/>
<organism evidence="3 4">
    <name type="scientific">Mugilogobius chulae</name>
    <name type="common">yellowstripe goby</name>
    <dbReference type="NCBI Taxonomy" id="88201"/>
    <lineage>
        <taxon>Eukaryota</taxon>
        <taxon>Metazoa</taxon>
        <taxon>Chordata</taxon>
        <taxon>Craniata</taxon>
        <taxon>Vertebrata</taxon>
        <taxon>Euteleostomi</taxon>
        <taxon>Actinopterygii</taxon>
        <taxon>Neopterygii</taxon>
        <taxon>Teleostei</taxon>
        <taxon>Neoteleostei</taxon>
        <taxon>Acanthomorphata</taxon>
        <taxon>Gobiaria</taxon>
        <taxon>Gobiiformes</taxon>
        <taxon>Gobioidei</taxon>
        <taxon>Gobiidae</taxon>
        <taxon>Gobionellinae</taxon>
        <taxon>Mugilogobius</taxon>
    </lineage>
</organism>
<dbReference type="Gene3D" id="3.20.20.80">
    <property type="entry name" value="Glycosidases"/>
    <property type="match status" value="1"/>
</dbReference>
<dbReference type="GO" id="GO:0008061">
    <property type="term" value="F:chitin binding"/>
    <property type="evidence" value="ECO:0007669"/>
    <property type="project" value="InterPro"/>
</dbReference>
<dbReference type="InterPro" id="IPR050314">
    <property type="entry name" value="Glycosyl_Hydrlase_18"/>
</dbReference>
<keyword evidence="1" id="KW-1015">Disulfide bond</keyword>
<sequence>MATMCLRQSGPNSILGWRLCFVGASLTEEVEGRRRVFCRKLVCYYDRDAATRASTGGFTPANIDPNLFSTMVAAENSRSKFISSAITLLKDNGFDGLNLDWHYPGDEKKQPKDKERFVLLCQELQTAFAPESLILSATVSAKEDIITNSYPDPTAIANAVDFLNVLTFDFYDPSNTVTAHHSPLGALTTGDTLNTQYAMKHWVGLNVPAAKLNMGFAAFGVAYTLTDPNVSGVGAATNGSAEEGCYGGKRGIWSYYETCLYIQGGSLQWISEQSVPYAVTEGQWVGYDNNDSIDAKVADIASNGYGGAFVWALDLDDYTGQFCKAGINPFINHLKSKLSTI</sequence>
<comment type="caution">
    <text evidence="3">The sequence shown here is derived from an EMBL/GenBank/DDBJ whole genome shotgun (WGS) entry which is preliminary data.</text>
</comment>
<feature type="domain" description="GH18" evidence="2">
    <location>
        <begin position="1"/>
        <end position="341"/>
    </location>
</feature>